<evidence type="ECO:0000313" key="3">
    <source>
        <dbReference type="Proteomes" id="UP000294963"/>
    </source>
</evidence>
<name>A0A4R1XV19_ACICA</name>
<proteinExistence type="predicted"/>
<gene>
    <name evidence="2" type="ORF">EC844_10580</name>
</gene>
<protein>
    <recommendedName>
        <fullName evidence="4">Polysaccharide lyase-like protein</fullName>
    </recommendedName>
</protein>
<keyword evidence="1" id="KW-0732">Signal</keyword>
<organism evidence="2 3">
    <name type="scientific">Acinetobacter calcoaceticus</name>
    <dbReference type="NCBI Taxonomy" id="471"/>
    <lineage>
        <taxon>Bacteria</taxon>
        <taxon>Pseudomonadati</taxon>
        <taxon>Pseudomonadota</taxon>
        <taxon>Gammaproteobacteria</taxon>
        <taxon>Moraxellales</taxon>
        <taxon>Moraxellaceae</taxon>
        <taxon>Acinetobacter</taxon>
        <taxon>Acinetobacter calcoaceticus/baumannii complex</taxon>
    </lineage>
</organism>
<keyword evidence="3" id="KW-1185">Reference proteome</keyword>
<sequence>MKINSITFGFCAIIFLLCGDTAFAETPRIENPSGCASKIGNGGNYYSVATGRLSGKCQGSGLTPSLNGDVIVFSAPSTESQLIKLSKNTNDRSELAFSRNLIQYNKDYIFDFKVQVDPNSSVTDNFFYLMQIWQSPEYSPIFGLRIDRGTQAVGAFVIRNKENHIAGKRLVRVEMSSKLKNYRIYMNFGKNLNSHIRIYEDSRLISDWSGDVGYLSEKSGNRNNSLILKFGLYKGPEPSKNFKIYFKDVTLTEES</sequence>
<accession>A0A4R1XV19</accession>
<evidence type="ECO:0000313" key="2">
    <source>
        <dbReference type="EMBL" id="TCM68377.1"/>
    </source>
</evidence>
<reference evidence="2 3" key="1">
    <citation type="submission" date="2019-03" db="EMBL/GenBank/DDBJ databases">
        <title>Genomic analyses of the natural microbiome of Caenorhabditis elegans.</title>
        <authorList>
            <person name="Samuel B."/>
        </authorList>
    </citation>
    <scope>NUCLEOTIDE SEQUENCE [LARGE SCALE GENOMIC DNA]</scope>
    <source>
        <strain evidence="2 3">JUb89</strain>
    </source>
</reference>
<comment type="caution">
    <text evidence="2">The sequence shown here is derived from an EMBL/GenBank/DDBJ whole genome shotgun (WGS) entry which is preliminary data.</text>
</comment>
<dbReference type="Gene3D" id="2.60.120.200">
    <property type="match status" value="1"/>
</dbReference>
<feature type="chain" id="PRO_5020520015" description="Polysaccharide lyase-like protein" evidence="1">
    <location>
        <begin position="25"/>
        <end position="255"/>
    </location>
</feature>
<dbReference type="Proteomes" id="UP000294963">
    <property type="component" value="Unassembled WGS sequence"/>
</dbReference>
<dbReference type="EMBL" id="SLVJ01000005">
    <property type="protein sequence ID" value="TCM68377.1"/>
    <property type="molecule type" value="Genomic_DNA"/>
</dbReference>
<dbReference type="AlphaFoldDB" id="A0A4R1XV19"/>
<evidence type="ECO:0000256" key="1">
    <source>
        <dbReference type="SAM" id="SignalP"/>
    </source>
</evidence>
<feature type="signal peptide" evidence="1">
    <location>
        <begin position="1"/>
        <end position="24"/>
    </location>
</feature>
<dbReference type="OrthoDB" id="7065994at2"/>
<evidence type="ECO:0008006" key="4">
    <source>
        <dbReference type="Google" id="ProtNLM"/>
    </source>
</evidence>